<evidence type="ECO:0000313" key="1">
    <source>
        <dbReference type="EMBL" id="VEU73333.1"/>
    </source>
</evidence>
<accession>A0A449B0N4</accession>
<organism evidence="1 2">
    <name type="scientific">Mycoplasmopsis gallopavonis</name>
    <dbReference type="NCBI Taxonomy" id="76629"/>
    <lineage>
        <taxon>Bacteria</taxon>
        <taxon>Bacillati</taxon>
        <taxon>Mycoplasmatota</taxon>
        <taxon>Mycoplasmoidales</taxon>
        <taxon>Metamycoplasmataceae</taxon>
        <taxon>Mycoplasmopsis</taxon>
    </lineage>
</organism>
<dbReference type="AlphaFoldDB" id="A0A449B0N4"/>
<protein>
    <submittedName>
        <fullName evidence="1">Uncharacterized protein</fullName>
    </submittedName>
</protein>
<sequence>MAASFDFQHFYLQWKLTKVRVDNVEMDAFVFDSFLDFFEFFAVDYTKFTRVGVVEEQVAYNVDLDYANQIWF</sequence>
<keyword evidence="2" id="KW-1185">Reference proteome</keyword>
<dbReference type="EMBL" id="LR215034">
    <property type="protein sequence ID" value="VEU73333.1"/>
    <property type="molecule type" value="Genomic_DNA"/>
</dbReference>
<evidence type="ECO:0000313" key="2">
    <source>
        <dbReference type="Proteomes" id="UP000289862"/>
    </source>
</evidence>
<keyword evidence="1" id="KW-0614">Plasmid</keyword>
<dbReference type="RefSeq" id="WP_165261079.1">
    <property type="nucleotide sequence ID" value="NZ_LR215034.1"/>
</dbReference>
<reference evidence="1 2" key="1">
    <citation type="submission" date="2019-01" db="EMBL/GenBank/DDBJ databases">
        <authorList>
            <consortium name="Pathogen Informatics"/>
        </authorList>
    </citation>
    <scope>NUCLEOTIDE SEQUENCE [LARGE SCALE GENOMIC DNA]</scope>
    <source>
        <strain evidence="1 2">NCTC10186</strain>
        <plasmid evidence="2">4</plasmid>
    </source>
</reference>
<gene>
    <name evidence="1" type="ORF">NCTC10186_00841</name>
</gene>
<name>A0A449B0N4_9BACT</name>
<dbReference type="Proteomes" id="UP000289862">
    <property type="component" value="Plasmid 4"/>
</dbReference>
<dbReference type="KEGG" id="mgal:NCTC10186_00841"/>
<geneLocation type="plasmid" evidence="1 2">
    <name>4</name>
</geneLocation>
<proteinExistence type="predicted"/>